<sequence length="235" mass="26521">MKYDIAGIIVDMNIRYPRLRRQSEAYIYTGDRPANITIRLNEDFYGEKLAENPHLDYEMIEYIWMGSEFYNALVHFDGMLLHSSCVVYNNEAYLFSAPCGTGKSTHTQIWLRRFKDAYILNDDKPAVKLTPDGVYAYGTPFSGKTNLNVNAGVPIKGICILDRGTENTIEPADPDEALFSILNQTVRPPQEDAMDKMLSTLDKVLKAVPVYKLHCNMSLEAAEVAYNGMNGSVKQ</sequence>
<proteinExistence type="predicted"/>
<dbReference type="Proteomes" id="UP000824109">
    <property type="component" value="Unassembled WGS sequence"/>
</dbReference>
<reference evidence="1" key="2">
    <citation type="journal article" date="2021" name="PeerJ">
        <title>Extensive microbial diversity within the chicken gut microbiome revealed by metagenomics and culture.</title>
        <authorList>
            <person name="Gilroy R."/>
            <person name="Ravi A."/>
            <person name="Getino M."/>
            <person name="Pursley I."/>
            <person name="Horton D.L."/>
            <person name="Alikhan N.F."/>
            <person name="Baker D."/>
            <person name="Gharbi K."/>
            <person name="Hall N."/>
            <person name="Watson M."/>
            <person name="Adriaenssens E.M."/>
            <person name="Foster-Nyarko E."/>
            <person name="Jarju S."/>
            <person name="Secka A."/>
            <person name="Antonio M."/>
            <person name="Oren A."/>
            <person name="Chaudhuri R.R."/>
            <person name="La Ragione R."/>
            <person name="Hildebrand F."/>
            <person name="Pallen M.J."/>
        </authorList>
    </citation>
    <scope>NUCLEOTIDE SEQUENCE</scope>
    <source>
        <strain evidence="1">USAMLcec3-3695</strain>
    </source>
</reference>
<dbReference type="EMBL" id="DVNB01000053">
    <property type="protein sequence ID" value="HIU57189.1"/>
    <property type="molecule type" value="Genomic_DNA"/>
</dbReference>
<dbReference type="AlphaFoldDB" id="A0A9D1MBK4"/>
<comment type="caution">
    <text evidence="1">The sequence shown here is derived from an EMBL/GenBank/DDBJ whole genome shotgun (WGS) entry which is preliminary data.</text>
</comment>
<dbReference type="SUPFAM" id="SSF53795">
    <property type="entry name" value="PEP carboxykinase-like"/>
    <property type="match status" value="1"/>
</dbReference>
<evidence type="ECO:0000313" key="1">
    <source>
        <dbReference type="EMBL" id="HIU57189.1"/>
    </source>
</evidence>
<evidence type="ECO:0008006" key="3">
    <source>
        <dbReference type="Google" id="ProtNLM"/>
    </source>
</evidence>
<accession>A0A9D1MBK4</accession>
<protein>
    <recommendedName>
        <fullName evidence="3">SynChlorMet cassette protein ScmC</fullName>
    </recommendedName>
</protein>
<name>A0A9D1MBK4_9FIRM</name>
<reference evidence="1" key="1">
    <citation type="submission" date="2020-10" db="EMBL/GenBank/DDBJ databases">
        <authorList>
            <person name="Gilroy R."/>
        </authorList>
    </citation>
    <scope>NUCLEOTIDE SEQUENCE</scope>
    <source>
        <strain evidence="1">USAMLcec3-3695</strain>
    </source>
</reference>
<evidence type="ECO:0000313" key="2">
    <source>
        <dbReference type="Proteomes" id="UP000824109"/>
    </source>
</evidence>
<gene>
    <name evidence="1" type="ORF">IAA61_05175</name>
</gene>
<organism evidence="1 2">
    <name type="scientific">Candidatus Ornithomonoglobus merdipullorum</name>
    <dbReference type="NCBI Taxonomy" id="2840895"/>
    <lineage>
        <taxon>Bacteria</taxon>
        <taxon>Bacillati</taxon>
        <taxon>Bacillota</taxon>
        <taxon>Clostridia</taxon>
        <taxon>Candidatus Ornithomonoglobus</taxon>
    </lineage>
</organism>